<organism evidence="1 2">
    <name type="scientific">Cichorium intybus</name>
    <name type="common">Chicory</name>
    <dbReference type="NCBI Taxonomy" id="13427"/>
    <lineage>
        <taxon>Eukaryota</taxon>
        <taxon>Viridiplantae</taxon>
        <taxon>Streptophyta</taxon>
        <taxon>Embryophyta</taxon>
        <taxon>Tracheophyta</taxon>
        <taxon>Spermatophyta</taxon>
        <taxon>Magnoliopsida</taxon>
        <taxon>eudicotyledons</taxon>
        <taxon>Gunneridae</taxon>
        <taxon>Pentapetalae</taxon>
        <taxon>asterids</taxon>
        <taxon>campanulids</taxon>
        <taxon>Asterales</taxon>
        <taxon>Asteraceae</taxon>
        <taxon>Cichorioideae</taxon>
        <taxon>Cichorieae</taxon>
        <taxon>Cichoriinae</taxon>
        <taxon>Cichorium</taxon>
    </lineage>
</organism>
<evidence type="ECO:0000313" key="2">
    <source>
        <dbReference type="Proteomes" id="UP001055811"/>
    </source>
</evidence>
<sequence>MLAGKHQKQYSITLGFMLKQKQQIWFLAKEAAQSRRGSERLSGGVIGVSPPASQAHCFCSAGDYICWRGSSWWHRGGGDTSRSYRGVYRLGASASVLALILSYPRQAISKKLHMI</sequence>
<gene>
    <name evidence="1" type="ORF">L2E82_14116</name>
</gene>
<keyword evidence="2" id="KW-1185">Reference proteome</keyword>
<comment type="caution">
    <text evidence="1">The sequence shown here is derived from an EMBL/GenBank/DDBJ whole genome shotgun (WGS) entry which is preliminary data.</text>
</comment>
<name>A0ACB9EZQ0_CICIN</name>
<reference evidence="1 2" key="2">
    <citation type="journal article" date="2022" name="Mol. Ecol. Resour.">
        <title>The genomes of chicory, endive, great burdock and yacon provide insights into Asteraceae paleo-polyploidization history and plant inulin production.</title>
        <authorList>
            <person name="Fan W."/>
            <person name="Wang S."/>
            <person name="Wang H."/>
            <person name="Wang A."/>
            <person name="Jiang F."/>
            <person name="Liu H."/>
            <person name="Zhao H."/>
            <person name="Xu D."/>
            <person name="Zhang Y."/>
        </authorList>
    </citation>
    <scope>NUCLEOTIDE SEQUENCE [LARGE SCALE GENOMIC DNA]</scope>
    <source>
        <strain evidence="2">cv. Punajuju</strain>
        <tissue evidence="1">Leaves</tissue>
    </source>
</reference>
<protein>
    <submittedName>
        <fullName evidence="1">Uncharacterized protein</fullName>
    </submittedName>
</protein>
<dbReference type="Proteomes" id="UP001055811">
    <property type="component" value="Linkage Group LG03"/>
</dbReference>
<dbReference type="EMBL" id="CM042011">
    <property type="protein sequence ID" value="KAI3764113.1"/>
    <property type="molecule type" value="Genomic_DNA"/>
</dbReference>
<reference evidence="2" key="1">
    <citation type="journal article" date="2022" name="Mol. Ecol. Resour.">
        <title>The genomes of chicory, endive, great burdock and yacon provide insights into Asteraceae palaeo-polyploidization history and plant inulin production.</title>
        <authorList>
            <person name="Fan W."/>
            <person name="Wang S."/>
            <person name="Wang H."/>
            <person name="Wang A."/>
            <person name="Jiang F."/>
            <person name="Liu H."/>
            <person name="Zhao H."/>
            <person name="Xu D."/>
            <person name="Zhang Y."/>
        </authorList>
    </citation>
    <scope>NUCLEOTIDE SEQUENCE [LARGE SCALE GENOMIC DNA]</scope>
    <source>
        <strain evidence="2">cv. Punajuju</strain>
    </source>
</reference>
<proteinExistence type="predicted"/>
<accession>A0ACB9EZQ0</accession>
<evidence type="ECO:0000313" key="1">
    <source>
        <dbReference type="EMBL" id="KAI3764113.1"/>
    </source>
</evidence>